<name>A0A1H9D7U9_9BACT</name>
<proteinExistence type="inferred from homology"/>
<dbReference type="Pfam" id="PF00884">
    <property type="entry name" value="Sulfatase"/>
    <property type="match status" value="1"/>
</dbReference>
<dbReference type="EMBL" id="FOFB01000005">
    <property type="protein sequence ID" value="SEQ09427.1"/>
    <property type="molecule type" value="Genomic_DNA"/>
</dbReference>
<evidence type="ECO:0000256" key="1">
    <source>
        <dbReference type="ARBA" id="ARBA00001913"/>
    </source>
</evidence>
<keyword evidence="3" id="KW-0479">Metal-binding</keyword>
<feature type="domain" description="Sulfatase N-terminal" evidence="9">
    <location>
        <begin position="41"/>
        <end position="390"/>
    </location>
</feature>
<dbReference type="PANTHER" id="PTHR45953">
    <property type="entry name" value="IDURONATE 2-SULFATASE"/>
    <property type="match status" value="1"/>
</dbReference>
<keyword evidence="6" id="KW-0106">Calcium</keyword>
<protein>
    <submittedName>
        <fullName evidence="11">Arylsulfatase A</fullName>
    </submittedName>
</protein>
<dbReference type="Pfam" id="PF05426">
    <property type="entry name" value="Alginate_lyase"/>
    <property type="match status" value="1"/>
</dbReference>
<dbReference type="SUPFAM" id="SSF48230">
    <property type="entry name" value="Chondroitin AC/alginate lyase"/>
    <property type="match status" value="1"/>
</dbReference>
<keyword evidence="4 8" id="KW-0732">Signal</keyword>
<dbReference type="GO" id="GO:0005737">
    <property type="term" value="C:cytoplasm"/>
    <property type="evidence" value="ECO:0007669"/>
    <property type="project" value="TreeGrafter"/>
</dbReference>
<keyword evidence="7" id="KW-0456">Lyase</keyword>
<comment type="similarity">
    <text evidence="2">Belongs to the sulfatase family.</text>
</comment>
<evidence type="ECO:0000256" key="4">
    <source>
        <dbReference type="ARBA" id="ARBA00022729"/>
    </source>
</evidence>
<dbReference type="GO" id="GO:0004423">
    <property type="term" value="F:iduronate-2-sulfatase activity"/>
    <property type="evidence" value="ECO:0007669"/>
    <property type="project" value="InterPro"/>
</dbReference>
<dbReference type="InterPro" id="IPR000917">
    <property type="entry name" value="Sulfatase_N"/>
</dbReference>
<evidence type="ECO:0000256" key="6">
    <source>
        <dbReference type="ARBA" id="ARBA00022837"/>
    </source>
</evidence>
<reference evidence="12" key="1">
    <citation type="submission" date="2016-10" db="EMBL/GenBank/DDBJ databases">
        <authorList>
            <person name="Varghese N."/>
            <person name="Submissions S."/>
        </authorList>
    </citation>
    <scope>NUCLEOTIDE SEQUENCE [LARGE SCALE GENOMIC DNA]</scope>
    <source>
        <strain evidence="12">DSM 24740</strain>
    </source>
</reference>
<evidence type="ECO:0000256" key="2">
    <source>
        <dbReference type="ARBA" id="ARBA00008779"/>
    </source>
</evidence>
<dbReference type="PROSITE" id="PS00523">
    <property type="entry name" value="SULFATASE_1"/>
    <property type="match status" value="1"/>
</dbReference>
<dbReference type="InterPro" id="IPR008929">
    <property type="entry name" value="Chondroitin_lyas"/>
</dbReference>
<dbReference type="Gene3D" id="1.50.10.100">
    <property type="entry name" value="Chondroitin AC/alginate lyase"/>
    <property type="match status" value="1"/>
</dbReference>
<comment type="cofactor">
    <cofactor evidence="1">
        <name>Ca(2+)</name>
        <dbReference type="ChEBI" id="CHEBI:29108"/>
    </cofactor>
</comment>
<evidence type="ECO:0000256" key="7">
    <source>
        <dbReference type="ARBA" id="ARBA00023239"/>
    </source>
</evidence>
<dbReference type="InParanoid" id="A0A1H9D7U9"/>
<keyword evidence="5" id="KW-0378">Hydrolase</keyword>
<evidence type="ECO:0000313" key="11">
    <source>
        <dbReference type="EMBL" id="SEQ09427.1"/>
    </source>
</evidence>
<dbReference type="InterPro" id="IPR008397">
    <property type="entry name" value="Alginate_lyase_dom"/>
</dbReference>
<dbReference type="SUPFAM" id="SSF53649">
    <property type="entry name" value="Alkaline phosphatase-like"/>
    <property type="match status" value="1"/>
</dbReference>
<feature type="domain" description="Alginate lyase" evidence="10">
    <location>
        <begin position="560"/>
        <end position="840"/>
    </location>
</feature>
<dbReference type="STRING" id="478744.SAMN05444359_105179"/>
<evidence type="ECO:0000313" key="12">
    <source>
        <dbReference type="Proteomes" id="UP000199021"/>
    </source>
</evidence>
<evidence type="ECO:0000256" key="3">
    <source>
        <dbReference type="ARBA" id="ARBA00022723"/>
    </source>
</evidence>
<gene>
    <name evidence="11" type="ORF">SAMN05444359_105179</name>
</gene>
<evidence type="ECO:0000259" key="10">
    <source>
        <dbReference type="Pfam" id="PF05426"/>
    </source>
</evidence>
<dbReference type="InterPro" id="IPR024607">
    <property type="entry name" value="Sulfatase_CS"/>
</dbReference>
<feature type="signal peptide" evidence="8">
    <location>
        <begin position="1"/>
        <end position="32"/>
    </location>
</feature>
<dbReference type="PANTHER" id="PTHR45953:SF1">
    <property type="entry name" value="IDURONATE 2-SULFATASE"/>
    <property type="match status" value="1"/>
</dbReference>
<accession>A0A1H9D7U9</accession>
<dbReference type="GO" id="GO:0016829">
    <property type="term" value="F:lyase activity"/>
    <property type="evidence" value="ECO:0007669"/>
    <property type="project" value="UniProtKB-KW"/>
</dbReference>
<dbReference type="InterPro" id="IPR035874">
    <property type="entry name" value="IDS"/>
</dbReference>
<organism evidence="11 12">
    <name type="scientific">Neolewinella agarilytica</name>
    <dbReference type="NCBI Taxonomy" id="478744"/>
    <lineage>
        <taxon>Bacteria</taxon>
        <taxon>Pseudomonadati</taxon>
        <taxon>Bacteroidota</taxon>
        <taxon>Saprospiria</taxon>
        <taxon>Saprospirales</taxon>
        <taxon>Lewinellaceae</taxon>
        <taxon>Neolewinella</taxon>
    </lineage>
</organism>
<dbReference type="InterPro" id="IPR017850">
    <property type="entry name" value="Alkaline_phosphatase_core_sf"/>
</dbReference>
<sequence>MKAAHFNPRRKVFRCVGSVFLLLSLMVLTTCGETNYEANPPNVLFLAVDDLNNLIGRLEGVNYGVKTPNLDRLAAKGVLFSNAHCQAPLCGPSRASIMTGLRPSTTGIYGMIPDDKIRSGDNQATKDIILLPEYFRDHGYHTMGIGKLFHKHAPAGAFHESGGRVKGFGPLPPERFVWDGFGTSDRKKYGRTSTDWGAFPEVDSLMPDHQSVNWAIERLNRTYEQPFFLGVGFLRVHVPLYVPQKWFDLYPLDSIKTMPYRADDLKDVPPVALQINDLPMMPTTDWAIENGEWPKILQAYLACVSFVDYEIGRLLDELEASQHADNTVIVLWSDHGYRLGEKGTFAKHALWESATKAPLLFIAPDLPKGLVIDQPAEMLSIYPTLTELCGLPAYDRNEGRSLVSLMRGDEGKDEQLAITTFGMNNHTVRSERFRYIQYEDGGEELYDHTEDPHEFTNQADNPRYQKEKASLKKQLPGENAQWAPHSSYSFQPYFVEQKARTSPANTETKGERSVERFTNRDLETMTALRAKIRSGYAPYQKAYQKMLLEANTLLKRPLLSVMRKKITPPSGNKHDYLSLAPYWWPDPEKADGLPWIRKDGEVNPATKDANTDNKAKSQTFKVIEDLALAAWISGNKQYGQRAVEHINTWFLDPATKMNPNFNYAQGIPGRNDGRCFGIIEFIAIQDVIDALEMLDHVGMLPEATKTGMHEWLAAMLHWFQTSELGIEEGLRHNNHATWYDVQVVCMLRYLGRPDAARKVLETAKTKIIAAQLEPDGSQPHELERTKSISYSTMNLNGMTQLAWHGRQLGVDLWGYKTDDGRSIPAAYAFLKPFAFDKKPWPYPQLGEQKHYWDKARALFYQTGARLEVPEFCALRQDGSTTATDLSQLFFQCSAK</sequence>
<evidence type="ECO:0000259" key="9">
    <source>
        <dbReference type="Pfam" id="PF00884"/>
    </source>
</evidence>
<dbReference type="Proteomes" id="UP000199021">
    <property type="component" value="Unassembled WGS sequence"/>
</dbReference>
<feature type="chain" id="PRO_5011554130" evidence="8">
    <location>
        <begin position="33"/>
        <end position="895"/>
    </location>
</feature>
<dbReference type="CDD" id="cd16030">
    <property type="entry name" value="iduronate-2-sulfatase"/>
    <property type="match status" value="1"/>
</dbReference>
<dbReference type="PROSITE" id="PS00149">
    <property type="entry name" value="SULFATASE_2"/>
    <property type="match status" value="1"/>
</dbReference>
<dbReference type="AlphaFoldDB" id="A0A1H9D7U9"/>
<dbReference type="GO" id="GO:0042597">
    <property type="term" value="C:periplasmic space"/>
    <property type="evidence" value="ECO:0007669"/>
    <property type="project" value="InterPro"/>
</dbReference>
<evidence type="ECO:0000256" key="8">
    <source>
        <dbReference type="SAM" id="SignalP"/>
    </source>
</evidence>
<evidence type="ECO:0000256" key="5">
    <source>
        <dbReference type="ARBA" id="ARBA00022801"/>
    </source>
</evidence>
<dbReference type="Gene3D" id="3.40.720.10">
    <property type="entry name" value="Alkaline Phosphatase, subunit A"/>
    <property type="match status" value="1"/>
</dbReference>
<keyword evidence="12" id="KW-1185">Reference proteome</keyword>
<dbReference type="GO" id="GO:0046872">
    <property type="term" value="F:metal ion binding"/>
    <property type="evidence" value="ECO:0007669"/>
    <property type="project" value="UniProtKB-KW"/>
</dbReference>